<comment type="similarity">
    <text evidence="5">Belongs to the zinc-containing alcohol dehydrogenase family.</text>
</comment>
<protein>
    <submittedName>
        <fullName evidence="8">Formaldehyde dismutase</fullName>
        <ecNumber evidence="8">1.2.98.1</ecNumber>
    </submittedName>
</protein>
<evidence type="ECO:0000256" key="1">
    <source>
        <dbReference type="ARBA" id="ARBA00001947"/>
    </source>
</evidence>
<organism evidence="8 9">
    <name type="scientific">Mycolicibacterium obuense</name>
    <dbReference type="NCBI Taxonomy" id="1807"/>
    <lineage>
        <taxon>Bacteria</taxon>
        <taxon>Bacillati</taxon>
        <taxon>Actinomycetota</taxon>
        <taxon>Actinomycetes</taxon>
        <taxon>Mycobacteriales</taxon>
        <taxon>Mycobacteriaceae</taxon>
        <taxon>Mycolicibacterium</taxon>
    </lineage>
</organism>
<dbReference type="Gene3D" id="3.40.50.720">
    <property type="entry name" value="NAD(P)-binding Rossmann-like Domain"/>
    <property type="match status" value="1"/>
</dbReference>
<dbReference type="CDD" id="cd08283">
    <property type="entry name" value="FDH_like_1"/>
    <property type="match status" value="1"/>
</dbReference>
<dbReference type="PANTHER" id="PTHR42813">
    <property type="entry name" value="ZINC-TYPE ALCOHOL DEHYDROGENASE-LIKE"/>
    <property type="match status" value="1"/>
</dbReference>
<comment type="cofactor">
    <cofactor evidence="1 5">
        <name>Zn(2+)</name>
        <dbReference type="ChEBI" id="CHEBI:29105"/>
    </cofactor>
</comment>
<evidence type="ECO:0000256" key="4">
    <source>
        <dbReference type="ARBA" id="ARBA00023002"/>
    </source>
</evidence>
<keyword evidence="2 5" id="KW-0479">Metal-binding</keyword>
<keyword evidence="3 5" id="KW-0862">Zinc</keyword>
<evidence type="ECO:0000256" key="3">
    <source>
        <dbReference type="ARBA" id="ARBA00022833"/>
    </source>
</evidence>
<sequence>MKAVTWHGRRDVRVDTVQDPRIQEPTDAIIEVTSTNICGSDLHLYEVLGAFMNAGDILGHEAMGVVREVGAGVSNLAVGDRIVVPFQISCGHCFMCDEQLYTQCETTQVREQGMGAALFGYSELYGEVPGGQAEYLRIPQAQFTHIKVPEGPPDSRFVYLSDVLPTAWQGVAYAGIPDGGSVTVLGLGPIGDMAARIATHLGYRVIAVDRVPERLARATARGIETIDMTGLSGSVGDAVRDLTDGRGTDSVIDAVGMEAHGSPVAQAAQTAAAFLPDFVAKPFMQKAGVDRLGALYSAIDCVRRGGTISLSGVYGGMADPMPMLTLFDKQIQLRMGQANVKKWVDDIMPLLTDADPLGVDSFATHVLPLDQAPHAYDIFQKKQDGAVKVILQP</sequence>
<evidence type="ECO:0000259" key="6">
    <source>
        <dbReference type="Pfam" id="PF00107"/>
    </source>
</evidence>
<dbReference type="InterPro" id="IPR011032">
    <property type="entry name" value="GroES-like_sf"/>
</dbReference>
<dbReference type="InterPro" id="IPR013154">
    <property type="entry name" value="ADH-like_N"/>
</dbReference>
<dbReference type="SUPFAM" id="SSF50129">
    <property type="entry name" value="GroES-like"/>
    <property type="match status" value="1"/>
</dbReference>
<reference evidence="8 9" key="1">
    <citation type="journal article" date="2015" name="Genome Biol. Evol.">
        <title>Characterization of Three Mycobacterium spp. with Potential Use in Bioremediation by Genome Sequencing and Comparative Genomics.</title>
        <authorList>
            <person name="Das S."/>
            <person name="Pettersson B.M."/>
            <person name="Behra P.R."/>
            <person name="Ramesh M."/>
            <person name="Dasgupta S."/>
            <person name="Bhattacharya A."/>
            <person name="Kirsebom L.A."/>
        </authorList>
    </citation>
    <scope>NUCLEOTIDE SEQUENCE [LARGE SCALE GENOMIC DNA]</scope>
    <source>
        <strain evidence="8 9">DSM 44075</strain>
    </source>
</reference>
<dbReference type="PANTHER" id="PTHR42813:SF2">
    <property type="entry name" value="DEHYDROGENASE, ZINC-CONTAINING, PUTATIVE (AFU_ORTHOLOGUE AFUA_2G02810)-RELATED"/>
    <property type="match status" value="1"/>
</dbReference>
<dbReference type="Pfam" id="PF08240">
    <property type="entry name" value="ADH_N"/>
    <property type="match status" value="1"/>
</dbReference>
<evidence type="ECO:0000313" key="8">
    <source>
        <dbReference type="EMBL" id="KMO75602.1"/>
    </source>
</evidence>
<comment type="caution">
    <text evidence="8">The sequence shown here is derived from an EMBL/GenBank/DDBJ whole genome shotgun (WGS) entry which is preliminary data.</text>
</comment>
<dbReference type="RefSeq" id="WP_048423678.1">
    <property type="nucleotide sequence ID" value="NZ_JYNU01000016.1"/>
</dbReference>
<evidence type="ECO:0000259" key="7">
    <source>
        <dbReference type="Pfam" id="PF08240"/>
    </source>
</evidence>
<accession>A0A0J6W1Q3</accession>
<name>A0A0J6W1Q3_9MYCO</name>
<evidence type="ECO:0000256" key="2">
    <source>
        <dbReference type="ARBA" id="ARBA00022723"/>
    </source>
</evidence>
<dbReference type="GO" id="GO:0047895">
    <property type="term" value="F:formaldehyde dismutase activity"/>
    <property type="evidence" value="ECO:0007669"/>
    <property type="project" value="UniProtKB-EC"/>
</dbReference>
<dbReference type="Gene3D" id="3.90.180.10">
    <property type="entry name" value="Medium-chain alcohol dehydrogenases, catalytic domain"/>
    <property type="match status" value="1"/>
</dbReference>
<gene>
    <name evidence="8" type="primary">fdm_2</name>
    <name evidence="8" type="ORF">MOBUDSM44075_02971</name>
</gene>
<dbReference type="EC" id="1.2.98.1" evidence="8"/>
<keyword evidence="4 8" id="KW-0560">Oxidoreductase</keyword>
<dbReference type="AlphaFoldDB" id="A0A0J6W1Q3"/>
<dbReference type="Proteomes" id="UP000036313">
    <property type="component" value="Unassembled WGS sequence"/>
</dbReference>
<dbReference type="InterPro" id="IPR002328">
    <property type="entry name" value="ADH_Zn_CS"/>
</dbReference>
<feature type="domain" description="Alcohol dehydrogenase-like N-terminal" evidence="7">
    <location>
        <begin position="25"/>
        <end position="146"/>
    </location>
</feature>
<evidence type="ECO:0000256" key="5">
    <source>
        <dbReference type="RuleBase" id="RU361277"/>
    </source>
</evidence>
<dbReference type="EMBL" id="JYNU01000016">
    <property type="protein sequence ID" value="KMO75602.1"/>
    <property type="molecule type" value="Genomic_DNA"/>
</dbReference>
<evidence type="ECO:0000313" key="9">
    <source>
        <dbReference type="Proteomes" id="UP000036313"/>
    </source>
</evidence>
<dbReference type="SUPFAM" id="SSF51735">
    <property type="entry name" value="NAD(P)-binding Rossmann-fold domains"/>
    <property type="match status" value="1"/>
</dbReference>
<dbReference type="PROSITE" id="PS00059">
    <property type="entry name" value="ADH_ZINC"/>
    <property type="match status" value="1"/>
</dbReference>
<dbReference type="PATRIC" id="fig|1807.14.peg.2997"/>
<dbReference type="Pfam" id="PF00107">
    <property type="entry name" value="ADH_zinc_N"/>
    <property type="match status" value="1"/>
</dbReference>
<dbReference type="InterPro" id="IPR036291">
    <property type="entry name" value="NAD(P)-bd_dom_sf"/>
</dbReference>
<proteinExistence type="inferred from homology"/>
<feature type="domain" description="Alcohol dehydrogenase-like C-terminal" evidence="6">
    <location>
        <begin position="189"/>
        <end position="260"/>
    </location>
</feature>
<dbReference type="GO" id="GO:0008270">
    <property type="term" value="F:zinc ion binding"/>
    <property type="evidence" value="ECO:0007669"/>
    <property type="project" value="InterPro"/>
</dbReference>
<dbReference type="InterPro" id="IPR013149">
    <property type="entry name" value="ADH-like_C"/>
</dbReference>